<evidence type="ECO:0000313" key="2">
    <source>
        <dbReference type="Proteomes" id="UP001595758"/>
    </source>
</evidence>
<accession>A0ABV8CDQ6</accession>
<evidence type="ECO:0000313" key="1">
    <source>
        <dbReference type="EMBL" id="MFC3908109.1"/>
    </source>
</evidence>
<dbReference type="RefSeq" id="WP_382341086.1">
    <property type="nucleotide sequence ID" value="NZ_JBHSAB010000002.1"/>
</dbReference>
<dbReference type="InterPro" id="IPR023393">
    <property type="entry name" value="START-like_dom_sf"/>
</dbReference>
<sequence length="223" mass="26344">MDKSKLGQTLITLNIDARTIPGLINNENHNQEQIERLMSDMTKEQYDHEEIFGQFCQLGAYIACPPEMAFEYCSNVLSLGEWTFSMRNFEYIGGQIWRSEERLGKNTFVYTKVNAYPDSGVVDYLCAWDQAFELWMRYYFRFIDAQPTLNKPGTVVLWTNCKHPYYDRATPDLPDYIKKGHEQTNRAWVGDFWHQFDAIHKIEMNNLKRILEHRFKAMHAGFI</sequence>
<organism evidence="1 2">
    <name type="scientific">Legionella dresdenensis</name>
    <dbReference type="NCBI Taxonomy" id="450200"/>
    <lineage>
        <taxon>Bacteria</taxon>
        <taxon>Pseudomonadati</taxon>
        <taxon>Pseudomonadota</taxon>
        <taxon>Gammaproteobacteria</taxon>
        <taxon>Legionellales</taxon>
        <taxon>Legionellaceae</taxon>
        <taxon>Legionella</taxon>
    </lineage>
</organism>
<protein>
    <submittedName>
        <fullName evidence="1">Uncharacterized protein</fullName>
    </submittedName>
</protein>
<dbReference type="Gene3D" id="3.30.530.20">
    <property type="match status" value="1"/>
</dbReference>
<dbReference type="SUPFAM" id="SSF55961">
    <property type="entry name" value="Bet v1-like"/>
    <property type="match status" value="1"/>
</dbReference>
<reference evidence="2" key="1">
    <citation type="journal article" date="2019" name="Int. J. Syst. Evol. Microbiol.">
        <title>The Global Catalogue of Microorganisms (GCM) 10K type strain sequencing project: providing services to taxonomists for standard genome sequencing and annotation.</title>
        <authorList>
            <consortium name="The Broad Institute Genomics Platform"/>
            <consortium name="The Broad Institute Genome Sequencing Center for Infectious Disease"/>
            <person name="Wu L."/>
            <person name="Ma J."/>
        </authorList>
    </citation>
    <scope>NUCLEOTIDE SEQUENCE [LARGE SCALE GENOMIC DNA]</scope>
    <source>
        <strain evidence="2">CCUG 59858</strain>
    </source>
</reference>
<dbReference type="EMBL" id="JBHSAB010000002">
    <property type="protein sequence ID" value="MFC3908109.1"/>
    <property type="molecule type" value="Genomic_DNA"/>
</dbReference>
<name>A0ABV8CDQ6_9GAMM</name>
<comment type="caution">
    <text evidence="1">The sequence shown here is derived from an EMBL/GenBank/DDBJ whole genome shotgun (WGS) entry which is preliminary data.</text>
</comment>
<dbReference type="Proteomes" id="UP001595758">
    <property type="component" value="Unassembled WGS sequence"/>
</dbReference>
<proteinExistence type="predicted"/>
<gene>
    <name evidence="1" type="ORF">ACFORL_03325</name>
</gene>
<keyword evidence="2" id="KW-1185">Reference proteome</keyword>